<dbReference type="PANTHER" id="PTHR35936">
    <property type="entry name" value="MEMBRANE-BOUND LYTIC MUREIN TRANSGLYCOSYLASE F"/>
    <property type="match status" value="1"/>
</dbReference>
<evidence type="ECO:0000313" key="4">
    <source>
        <dbReference type="Proteomes" id="UP000287996"/>
    </source>
</evidence>
<feature type="chain" id="PRO_5019536800" evidence="2">
    <location>
        <begin position="23"/>
        <end position="420"/>
    </location>
</feature>
<dbReference type="Proteomes" id="UP000287996">
    <property type="component" value="Unassembled WGS sequence"/>
</dbReference>
<evidence type="ECO:0000313" key="3">
    <source>
        <dbReference type="EMBL" id="RUO80828.1"/>
    </source>
</evidence>
<dbReference type="EMBL" id="PIQH01000003">
    <property type="protein sequence ID" value="RUO80828.1"/>
    <property type="molecule type" value="Genomic_DNA"/>
</dbReference>
<keyword evidence="2" id="KW-0732">Signal</keyword>
<dbReference type="RefSeq" id="WP_126841357.1">
    <property type="nucleotide sequence ID" value="NZ_PIQH01000003.1"/>
</dbReference>
<dbReference type="Gene3D" id="3.40.190.10">
    <property type="entry name" value="Periplasmic binding protein-like II"/>
    <property type="match status" value="2"/>
</dbReference>
<dbReference type="SUPFAM" id="SSF53850">
    <property type="entry name" value="Periplasmic binding protein-like II"/>
    <property type="match status" value="1"/>
</dbReference>
<dbReference type="CDD" id="cd18773">
    <property type="entry name" value="PDC1_HK_sensor"/>
    <property type="match status" value="1"/>
</dbReference>
<dbReference type="AlphaFoldDB" id="A0A432ZSM0"/>
<organism evidence="3 4">
    <name type="scientific">Idiomarina tyrosinivorans</name>
    <dbReference type="NCBI Taxonomy" id="1445662"/>
    <lineage>
        <taxon>Bacteria</taxon>
        <taxon>Pseudomonadati</taxon>
        <taxon>Pseudomonadota</taxon>
        <taxon>Gammaproteobacteria</taxon>
        <taxon>Alteromonadales</taxon>
        <taxon>Idiomarinaceae</taxon>
        <taxon>Idiomarina</taxon>
    </lineage>
</organism>
<proteinExistence type="inferred from homology"/>
<accession>A0A432ZSM0</accession>
<dbReference type="PANTHER" id="PTHR35936:SF19">
    <property type="entry name" value="AMINO-ACID-BINDING PROTEIN YXEM-RELATED"/>
    <property type="match status" value="1"/>
</dbReference>
<feature type="signal peptide" evidence="2">
    <location>
        <begin position="1"/>
        <end position="22"/>
    </location>
</feature>
<evidence type="ECO:0000256" key="1">
    <source>
        <dbReference type="ARBA" id="ARBA00010333"/>
    </source>
</evidence>
<keyword evidence="4" id="KW-1185">Reference proteome</keyword>
<comment type="caution">
    <text evidence="3">The sequence shown here is derived from an EMBL/GenBank/DDBJ whole genome shotgun (WGS) entry which is preliminary data.</text>
</comment>
<sequence length="420" mass="48197">MKRFFQKVAVTGVLLIPFCASSQQSLQLRTSVSPPYQVMVNGELSGKSVQILQCVFDRMSIKPDISVVPRRRAEHDVEEGYANGYFSLISNKRSDKFATLSAPLALEKWFLVSTQQQSPIAIENLSNYRLGAVRGSNEGYWLEDQFSNVELQQTNTVEQLVKLTAEGRIDGFIADRRLLDEALAMWPAKQPRMRLQFLRYAQLGVYFRNDFLHRHPGFLQSFNRYLADCQPEHLELSSQERQYLITLLDPVLHKVINDPMLWRSLRQRKLHPLTKEDIARRNKLWEEAHESGSVDIDKTWIDHDSSIRLKQWLSQMPPGITEIIVFDQQGANLAISQMTTDYDQSDEPKYQQTVAAQNVRPYLSSISYDQSTRTFQTQLSYAIRDDAENFIGGVTVGLDIEAFLTGRKVPLEMALSEVIE</sequence>
<dbReference type="Gene3D" id="3.30.450.20">
    <property type="entry name" value="PAS domain"/>
    <property type="match status" value="1"/>
</dbReference>
<dbReference type="OrthoDB" id="195732at2"/>
<comment type="similarity">
    <text evidence="1">Belongs to the bacterial solute-binding protein 3 family.</text>
</comment>
<protein>
    <submittedName>
        <fullName evidence="3">Uncharacterized protein</fullName>
    </submittedName>
</protein>
<gene>
    <name evidence="3" type="ORF">CWI84_04390</name>
</gene>
<evidence type="ECO:0000256" key="2">
    <source>
        <dbReference type="SAM" id="SignalP"/>
    </source>
</evidence>
<reference evidence="3 4" key="1">
    <citation type="journal article" date="2011" name="Front. Microbiol.">
        <title>Genomic signatures of strain selection and enhancement in Bacillus atrophaeus var. globigii, a historical biowarfare simulant.</title>
        <authorList>
            <person name="Gibbons H.S."/>
            <person name="Broomall S.M."/>
            <person name="McNew L.A."/>
            <person name="Daligault H."/>
            <person name="Chapman C."/>
            <person name="Bruce D."/>
            <person name="Karavis M."/>
            <person name="Krepps M."/>
            <person name="McGregor P.A."/>
            <person name="Hong C."/>
            <person name="Park K.H."/>
            <person name="Akmal A."/>
            <person name="Feldman A."/>
            <person name="Lin J.S."/>
            <person name="Chang W.E."/>
            <person name="Higgs B.W."/>
            <person name="Demirev P."/>
            <person name="Lindquist J."/>
            <person name="Liem A."/>
            <person name="Fochler E."/>
            <person name="Read T.D."/>
            <person name="Tapia R."/>
            <person name="Johnson S."/>
            <person name="Bishop-Lilly K.A."/>
            <person name="Detter C."/>
            <person name="Han C."/>
            <person name="Sozhamannan S."/>
            <person name="Rosenzweig C.N."/>
            <person name="Skowronski E.W."/>
        </authorList>
    </citation>
    <scope>NUCLEOTIDE SEQUENCE [LARGE SCALE GENOMIC DNA]</scope>
    <source>
        <strain evidence="3 4">CC-PW-9</strain>
    </source>
</reference>
<name>A0A432ZSM0_9GAMM</name>